<comment type="caution">
    <text evidence="1">The sequence shown here is derived from an EMBL/GenBank/DDBJ whole genome shotgun (WGS) entry which is preliminary data.</text>
</comment>
<organism evidence="1 2">
    <name type="scientific">Nesterenkonia sedimenti</name>
    <dbReference type="NCBI Taxonomy" id="1463632"/>
    <lineage>
        <taxon>Bacteria</taxon>
        <taxon>Bacillati</taxon>
        <taxon>Actinomycetota</taxon>
        <taxon>Actinomycetes</taxon>
        <taxon>Micrococcales</taxon>
        <taxon>Micrococcaceae</taxon>
        <taxon>Nesterenkonia</taxon>
    </lineage>
</organism>
<reference evidence="1 2" key="1">
    <citation type="submission" date="2020-04" db="EMBL/GenBank/DDBJ databases">
        <title>Nesterenkonia sp. nov., isolated from marine sediment.</title>
        <authorList>
            <person name="Zhang G."/>
        </authorList>
    </citation>
    <scope>NUCLEOTIDE SEQUENCE [LARGE SCALE GENOMIC DNA]</scope>
    <source>
        <strain evidence="1 2">MY13</strain>
    </source>
</reference>
<dbReference type="AlphaFoldDB" id="A0A7X8TJM5"/>
<keyword evidence="2" id="KW-1185">Reference proteome</keyword>
<accession>A0A7X8TJM5</accession>
<protein>
    <submittedName>
        <fullName evidence="1">Uncharacterized protein</fullName>
    </submittedName>
</protein>
<dbReference type="EMBL" id="JABAHY010000006">
    <property type="protein sequence ID" value="NLS09888.1"/>
    <property type="molecule type" value="Genomic_DNA"/>
</dbReference>
<name>A0A7X8TJM5_9MICC</name>
<dbReference type="Proteomes" id="UP000523139">
    <property type="component" value="Unassembled WGS sequence"/>
</dbReference>
<proteinExistence type="predicted"/>
<evidence type="ECO:0000313" key="2">
    <source>
        <dbReference type="Proteomes" id="UP000523139"/>
    </source>
</evidence>
<sequence length="47" mass="5487">MSEMKLDDYEKEVLEAYELEELESSATPEKLEWLREAARVTLAKGVR</sequence>
<evidence type="ECO:0000313" key="1">
    <source>
        <dbReference type="EMBL" id="NLS09888.1"/>
    </source>
</evidence>
<dbReference type="RefSeq" id="WP_168887375.1">
    <property type="nucleotide sequence ID" value="NZ_JABAHY010000006.1"/>
</dbReference>
<gene>
    <name evidence="1" type="ORF">HGQ17_07705</name>
</gene>